<feature type="signal peptide" evidence="1">
    <location>
        <begin position="1"/>
        <end position="30"/>
    </location>
</feature>
<keyword evidence="3" id="KW-1185">Reference proteome</keyword>
<dbReference type="RefSeq" id="WP_203728577.1">
    <property type="nucleotide sequence ID" value="NZ_BAAATX010000013.1"/>
</dbReference>
<sequence length="271" mass="28046">MNTLRSNRFAALATITVASSLALTGCGASAADTGTTTPAGAATSAPAEPREVLLNAIPDEKTPAYAFKVAGGTVPLTGVSDLPNKAVDVTLLQHEEEVGFTMRMDLRFVAGKAWVKFKFTPANLAGLPKLPNKWMLVDESKLSDKTFMETAEESDPGDTQLLVESAAGLKETSPGHYSGTTDLTKDTEESILDAATLKALGEKAKTVPFAAVVDSAGHLTSAVVKIPAAGKTKAQTYTVTYSGFGKTASPIAPAAGDQQKAPAAAYELLNG</sequence>
<keyword evidence="1" id="KW-0732">Signal</keyword>
<name>A0ABQ3YZ37_9ACTN</name>
<feature type="chain" id="PRO_5045042017" description="Lipoprotein" evidence="1">
    <location>
        <begin position="31"/>
        <end position="271"/>
    </location>
</feature>
<dbReference type="Proteomes" id="UP000637628">
    <property type="component" value="Unassembled WGS sequence"/>
</dbReference>
<evidence type="ECO:0000313" key="3">
    <source>
        <dbReference type="Proteomes" id="UP000637628"/>
    </source>
</evidence>
<dbReference type="EMBL" id="BOML01000034">
    <property type="protein sequence ID" value="GIE02850.1"/>
    <property type="molecule type" value="Genomic_DNA"/>
</dbReference>
<dbReference type="PROSITE" id="PS51257">
    <property type="entry name" value="PROKAR_LIPOPROTEIN"/>
    <property type="match status" value="1"/>
</dbReference>
<organism evidence="2 3">
    <name type="scientific">Paractinoplanes durhamensis</name>
    <dbReference type="NCBI Taxonomy" id="113563"/>
    <lineage>
        <taxon>Bacteria</taxon>
        <taxon>Bacillati</taxon>
        <taxon>Actinomycetota</taxon>
        <taxon>Actinomycetes</taxon>
        <taxon>Micromonosporales</taxon>
        <taxon>Micromonosporaceae</taxon>
        <taxon>Paractinoplanes</taxon>
    </lineage>
</organism>
<protein>
    <recommendedName>
        <fullName evidence="4">Lipoprotein</fullName>
    </recommendedName>
</protein>
<evidence type="ECO:0000256" key="1">
    <source>
        <dbReference type="SAM" id="SignalP"/>
    </source>
</evidence>
<proteinExistence type="predicted"/>
<accession>A0ABQ3YZ37</accession>
<reference evidence="2 3" key="1">
    <citation type="submission" date="2021-01" db="EMBL/GenBank/DDBJ databases">
        <title>Whole genome shotgun sequence of Actinoplanes durhamensis NBRC 14914.</title>
        <authorList>
            <person name="Komaki H."/>
            <person name="Tamura T."/>
        </authorList>
    </citation>
    <scope>NUCLEOTIDE SEQUENCE [LARGE SCALE GENOMIC DNA]</scope>
    <source>
        <strain evidence="2 3">NBRC 14914</strain>
    </source>
</reference>
<evidence type="ECO:0000313" key="2">
    <source>
        <dbReference type="EMBL" id="GIE02850.1"/>
    </source>
</evidence>
<gene>
    <name evidence="2" type="ORF">Adu01nite_42000</name>
</gene>
<comment type="caution">
    <text evidence="2">The sequence shown here is derived from an EMBL/GenBank/DDBJ whole genome shotgun (WGS) entry which is preliminary data.</text>
</comment>
<evidence type="ECO:0008006" key="4">
    <source>
        <dbReference type="Google" id="ProtNLM"/>
    </source>
</evidence>